<protein>
    <submittedName>
        <fullName evidence="1">Uncharacterized protein</fullName>
    </submittedName>
</protein>
<keyword evidence="2" id="KW-1185">Reference proteome</keyword>
<gene>
    <name evidence="1" type="ORF">WH95_09395</name>
</gene>
<name>A0A0M2R6G0_9PROT</name>
<comment type="caution">
    <text evidence="1">The sequence shown here is derived from an EMBL/GenBank/DDBJ whole genome shotgun (WGS) entry which is preliminary data.</text>
</comment>
<organism evidence="1 2">
    <name type="scientific">Kiloniella litopenaei</name>
    <dbReference type="NCBI Taxonomy" id="1549748"/>
    <lineage>
        <taxon>Bacteria</taxon>
        <taxon>Pseudomonadati</taxon>
        <taxon>Pseudomonadota</taxon>
        <taxon>Alphaproteobacteria</taxon>
        <taxon>Rhodospirillales</taxon>
        <taxon>Kiloniellaceae</taxon>
        <taxon>Kiloniella</taxon>
    </lineage>
</organism>
<dbReference type="Proteomes" id="UP000034491">
    <property type="component" value="Unassembled WGS sequence"/>
</dbReference>
<sequence length="79" mass="9317">MKIFGYNKDNDELQNLKEVSILCDSYELNEIINYLKYVRTQMTNHEDHFGHEHFSDWLAKRGDESNIDIIVVGSQLVNK</sequence>
<dbReference type="AlphaFoldDB" id="A0A0M2R6G0"/>
<evidence type="ECO:0000313" key="2">
    <source>
        <dbReference type="Proteomes" id="UP000034491"/>
    </source>
</evidence>
<dbReference type="STRING" id="1549748.WH95_09395"/>
<dbReference type="EMBL" id="LANI01000005">
    <property type="protein sequence ID" value="KKJ77241.1"/>
    <property type="molecule type" value="Genomic_DNA"/>
</dbReference>
<evidence type="ECO:0000313" key="1">
    <source>
        <dbReference type="EMBL" id="KKJ77241.1"/>
    </source>
</evidence>
<accession>A0A0M2R6G0</accession>
<proteinExistence type="predicted"/>
<dbReference type="RefSeq" id="WP_046505968.1">
    <property type="nucleotide sequence ID" value="NZ_LANI01000005.1"/>
</dbReference>
<reference evidence="1 2" key="1">
    <citation type="submission" date="2015-03" db="EMBL/GenBank/DDBJ databases">
        <title>Genome sequence of Kiloniella sp. P1-1, isolated from the gut microflora of Pacific white shrimp, Penaeus vannamei.</title>
        <authorList>
            <person name="Shao Z."/>
            <person name="Wang L."/>
            <person name="Li X."/>
        </authorList>
    </citation>
    <scope>NUCLEOTIDE SEQUENCE [LARGE SCALE GENOMIC DNA]</scope>
    <source>
        <strain evidence="1 2">P1-1</strain>
    </source>
</reference>
<dbReference type="OrthoDB" id="6059091at2"/>